<reference evidence="7 8" key="1">
    <citation type="submission" date="2018-02" db="EMBL/GenBank/DDBJ databases">
        <title>Genomic Reconstructions from Amazon Rainforest and Pasture Soil Reveal Novel Insights into the Physiology of Candidate Phyla in Tropical Sites.</title>
        <authorList>
            <person name="Kroeger M.E."/>
            <person name="Delmont T."/>
            <person name="Eren A.M."/>
            <person name="Guo J."/>
            <person name="Meyer K.M."/>
            <person name="Khan K."/>
            <person name="Rodrigues J.L.M."/>
            <person name="Bohannan B.J.M."/>
            <person name="Tringe S."/>
            <person name="Borges C.D."/>
            <person name="Tiedje J."/>
            <person name="Tsai S.M."/>
            <person name="Nusslein K."/>
        </authorList>
    </citation>
    <scope>NUCLEOTIDE SEQUENCE [LARGE SCALE GENOMIC DNA]</scope>
    <source>
        <strain evidence="7">Amazon FNV 2010 28 9</strain>
    </source>
</reference>
<protein>
    <recommendedName>
        <fullName evidence="5">Glutamyl-tRNA(Gln) amidotransferase subunit A</fullName>
        <shortName evidence="5">Glu-ADT subunit A</shortName>
        <ecNumber evidence="5">6.3.5.7</ecNumber>
    </recommendedName>
</protein>
<proteinExistence type="inferred from homology"/>
<dbReference type="GO" id="GO:0016740">
    <property type="term" value="F:transferase activity"/>
    <property type="evidence" value="ECO:0007669"/>
    <property type="project" value="UniProtKB-KW"/>
</dbReference>
<comment type="caution">
    <text evidence="7">The sequence shown here is derived from an EMBL/GenBank/DDBJ whole genome shotgun (WGS) entry which is preliminary data.</text>
</comment>
<keyword evidence="1 5" id="KW-0436">Ligase</keyword>
<keyword evidence="2 5" id="KW-0547">Nucleotide-binding</keyword>
<keyword evidence="4 5" id="KW-0648">Protein biosynthesis</keyword>
<comment type="subunit">
    <text evidence="5">Heterotrimer of A, B and C subunits.</text>
</comment>
<dbReference type="AlphaFoldDB" id="A0A317JQE9"/>
<comment type="similarity">
    <text evidence="5">Belongs to the amidase family. GatA subfamily.</text>
</comment>
<dbReference type="InterPro" id="IPR000120">
    <property type="entry name" value="Amidase"/>
</dbReference>
<dbReference type="PANTHER" id="PTHR11895:SF151">
    <property type="entry name" value="GLUTAMYL-TRNA(GLN) AMIDOTRANSFERASE SUBUNIT A"/>
    <property type="match status" value="1"/>
</dbReference>
<feature type="active site" description="Charge relay system" evidence="5">
    <location>
        <position position="171"/>
    </location>
</feature>
<name>A0A317JQE9_9BACT</name>
<sequence>MLIVHTTVTLLSQHCYRNNMLLDLSLSELAKGLREHRFSSVDLVNECYDQIEKLNGTLNALITIIPKEEALASAQKADKELTPDASPLFGLPYVLKDSYVTKGIKTTAASNVLKDFIPQFDATVYTKLQQSGAILIGKANMDAWGHGASAENSDFGPVKNPWDDTRVSGGSTGGCAVAIATRMCAFAIGEDTGGSIRNPSAWCGTTGLKVTYGRVSRFGCIAYASSFDTVGPMAKLAEDCAIVLQAIAGVDPFDASSSPQPVEIYNDQLKSRKKLRIGIAKETLQEGVDTEIVTAVELAKETFKSMGHEIIELSMPLLDFGVAVYYQIAPSETSSNLARYDGVRFGGGRDLFTDENKRRIMIGTYALSTGYADKFYHNAQKARTLFIKEYEKAFSKCDVLLLPVTPFHAPRLGELINEPLKNALADRFTTTQNPVGIPSLALPAGFSSEGLPIGVQLTGPMFSEHILFQLAQQFQEKTDYHQRKPKGIE</sequence>
<keyword evidence="7" id="KW-0808">Transferase</keyword>
<dbReference type="InterPro" id="IPR004412">
    <property type="entry name" value="GatA"/>
</dbReference>
<feature type="active site" description="Charge relay system" evidence="5">
    <location>
        <position position="96"/>
    </location>
</feature>
<evidence type="ECO:0000256" key="2">
    <source>
        <dbReference type="ARBA" id="ARBA00022741"/>
    </source>
</evidence>
<dbReference type="GO" id="GO:0050567">
    <property type="term" value="F:glutaminyl-tRNA synthase (glutamine-hydrolyzing) activity"/>
    <property type="evidence" value="ECO:0007669"/>
    <property type="project" value="UniProtKB-UniRule"/>
</dbReference>
<dbReference type="InterPro" id="IPR036928">
    <property type="entry name" value="AS_sf"/>
</dbReference>
<dbReference type="HAMAP" id="MF_00120">
    <property type="entry name" value="GatA"/>
    <property type="match status" value="1"/>
</dbReference>
<accession>A0A317JQE9</accession>
<comment type="catalytic activity">
    <reaction evidence="5">
        <text>L-glutamyl-tRNA(Gln) + L-glutamine + ATP + H2O = L-glutaminyl-tRNA(Gln) + L-glutamate + ADP + phosphate + H(+)</text>
        <dbReference type="Rhea" id="RHEA:17521"/>
        <dbReference type="Rhea" id="RHEA-COMP:9681"/>
        <dbReference type="Rhea" id="RHEA-COMP:9684"/>
        <dbReference type="ChEBI" id="CHEBI:15377"/>
        <dbReference type="ChEBI" id="CHEBI:15378"/>
        <dbReference type="ChEBI" id="CHEBI:29985"/>
        <dbReference type="ChEBI" id="CHEBI:30616"/>
        <dbReference type="ChEBI" id="CHEBI:43474"/>
        <dbReference type="ChEBI" id="CHEBI:58359"/>
        <dbReference type="ChEBI" id="CHEBI:78520"/>
        <dbReference type="ChEBI" id="CHEBI:78521"/>
        <dbReference type="ChEBI" id="CHEBI:456216"/>
        <dbReference type="EC" id="6.3.5.7"/>
    </reaction>
</comment>
<dbReference type="Proteomes" id="UP000246104">
    <property type="component" value="Unassembled WGS sequence"/>
</dbReference>
<dbReference type="Gene3D" id="3.90.1300.10">
    <property type="entry name" value="Amidase signature (AS) domain"/>
    <property type="match status" value="1"/>
</dbReference>
<dbReference type="NCBIfam" id="TIGR00132">
    <property type="entry name" value="gatA"/>
    <property type="match status" value="1"/>
</dbReference>
<evidence type="ECO:0000256" key="4">
    <source>
        <dbReference type="ARBA" id="ARBA00022917"/>
    </source>
</evidence>
<evidence type="ECO:0000259" key="6">
    <source>
        <dbReference type="Pfam" id="PF01425"/>
    </source>
</evidence>
<dbReference type="SUPFAM" id="SSF75304">
    <property type="entry name" value="Amidase signature (AS) enzymes"/>
    <property type="match status" value="1"/>
</dbReference>
<organism evidence="7 8">
    <name type="scientific">Candidatus Cerribacteria bacterium 'Amazon FNV 2010 28 9'</name>
    <dbReference type="NCBI Taxonomy" id="2081795"/>
    <lineage>
        <taxon>Bacteria</taxon>
        <taxon>Candidatus Cerribacteria</taxon>
    </lineage>
</organism>
<dbReference type="Pfam" id="PF01425">
    <property type="entry name" value="Amidase"/>
    <property type="match status" value="1"/>
</dbReference>
<gene>
    <name evidence="5 7" type="primary">gatA</name>
    <name evidence="7" type="ORF">C5B42_02570</name>
</gene>
<dbReference type="InterPro" id="IPR023631">
    <property type="entry name" value="Amidase_dom"/>
</dbReference>
<evidence type="ECO:0000256" key="1">
    <source>
        <dbReference type="ARBA" id="ARBA00022598"/>
    </source>
</evidence>
<evidence type="ECO:0000256" key="3">
    <source>
        <dbReference type="ARBA" id="ARBA00022840"/>
    </source>
</evidence>
<evidence type="ECO:0000256" key="5">
    <source>
        <dbReference type="HAMAP-Rule" id="MF_00120"/>
    </source>
</evidence>
<dbReference type="EMBL" id="PSRQ01000030">
    <property type="protein sequence ID" value="PWU23574.1"/>
    <property type="molecule type" value="Genomic_DNA"/>
</dbReference>
<dbReference type="GO" id="GO:0006412">
    <property type="term" value="P:translation"/>
    <property type="evidence" value="ECO:0007669"/>
    <property type="project" value="UniProtKB-UniRule"/>
</dbReference>
<comment type="function">
    <text evidence="5">Allows the formation of correctly charged Gln-tRNA(Gln) through the transamidation of misacylated Glu-tRNA(Gln) in organisms which lack glutaminyl-tRNA synthetase. The reaction takes place in the presence of glutamine and ATP through an activated gamma-phospho-Glu-tRNA(Gln).</text>
</comment>
<evidence type="ECO:0000313" key="8">
    <source>
        <dbReference type="Proteomes" id="UP000246104"/>
    </source>
</evidence>
<dbReference type="GO" id="GO:0030956">
    <property type="term" value="C:glutamyl-tRNA(Gln) amidotransferase complex"/>
    <property type="evidence" value="ECO:0007669"/>
    <property type="project" value="InterPro"/>
</dbReference>
<keyword evidence="3 5" id="KW-0067">ATP-binding</keyword>
<evidence type="ECO:0000313" key="7">
    <source>
        <dbReference type="EMBL" id="PWU23574.1"/>
    </source>
</evidence>
<feature type="active site" description="Acyl-ester intermediate" evidence="5">
    <location>
        <position position="195"/>
    </location>
</feature>
<dbReference type="GO" id="GO:0005524">
    <property type="term" value="F:ATP binding"/>
    <property type="evidence" value="ECO:0007669"/>
    <property type="project" value="UniProtKB-KW"/>
</dbReference>
<dbReference type="EC" id="6.3.5.7" evidence="5"/>
<dbReference type="PANTHER" id="PTHR11895">
    <property type="entry name" value="TRANSAMIDASE"/>
    <property type="match status" value="1"/>
</dbReference>
<feature type="domain" description="Amidase" evidence="6">
    <location>
        <begin position="42"/>
        <end position="467"/>
    </location>
</feature>